<dbReference type="AlphaFoldDB" id="A0A0F9MVL5"/>
<gene>
    <name evidence="1" type="ORF">LCGC14_1337280</name>
</gene>
<comment type="caution">
    <text evidence="1">The sequence shown here is derived from an EMBL/GenBank/DDBJ whole genome shotgun (WGS) entry which is preliminary data.</text>
</comment>
<organism evidence="1">
    <name type="scientific">marine sediment metagenome</name>
    <dbReference type="NCBI Taxonomy" id="412755"/>
    <lineage>
        <taxon>unclassified sequences</taxon>
        <taxon>metagenomes</taxon>
        <taxon>ecological metagenomes</taxon>
    </lineage>
</organism>
<sequence>MADDLIPVQQPMTPAPETPREIRLEEFFVVFVSMGAGRRYGALSKETKVPT</sequence>
<accession>A0A0F9MVL5</accession>
<protein>
    <submittedName>
        <fullName evidence="1">Uncharacterized protein</fullName>
    </submittedName>
</protein>
<name>A0A0F9MVL5_9ZZZZ</name>
<reference evidence="1" key="1">
    <citation type="journal article" date="2015" name="Nature">
        <title>Complex archaea that bridge the gap between prokaryotes and eukaryotes.</title>
        <authorList>
            <person name="Spang A."/>
            <person name="Saw J.H."/>
            <person name="Jorgensen S.L."/>
            <person name="Zaremba-Niedzwiedzka K."/>
            <person name="Martijn J."/>
            <person name="Lind A.E."/>
            <person name="van Eijk R."/>
            <person name="Schleper C."/>
            <person name="Guy L."/>
            <person name="Ettema T.J."/>
        </authorList>
    </citation>
    <scope>NUCLEOTIDE SEQUENCE</scope>
</reference>
<feature type="non-terminal residue" evidence="1">
    <location>
        <position position="51"/>
    </location>
</feature>
<proteinExistence type="predicted"/>
<evidence type="ECO:0000313" key="1">
    <source>
        <dbReference type="EMBL" id="KKM80705.1"/>
    </source>
</evidence>
<dbReference type="EMBL" id="LAZR01008140">
    <property type="protein sequence ID" value="KKM80705.1"/>
    <property type="molecule type" value="Genomic_DNA"/>
</dbReference>